<dbReference type="Proteomes" id="UP000322873">
    <property type="component" value="Unassembled WGS sequence"/>
</dbReference>
<keyword evidence="2" id="KW-1185">Reference proteome</keyword>
<accession>A0A5M9JD78</accession>
<evidence type="ECO:0000313" key="2">
    <source>
        <dbReference type="Proteomes" id="UP000322873"/>
    </source>
</evidence>
<organism evidence="1 2">
    <name type="scientific">Monilinia fructicola</name>
    <name type="common">Brown rot fungus</name>
    <name type="synonym">Ciboria fructicola</name>
    <dbReference type="NCBI Taxonomy" id="38448"/>
    <lineage>
        <taxon>Eukaryota</taxon>
        <taxon>Fungi</taxon>
        <taxon>Dikarya</taxon>
        <taxon>Ascomycota</taxon>
        <taxon>Pezizomycotina</taxon>
        <taxon>Leotiomycetes</taxon>
        <taxon>Helotiales</taxon>
        <taxon>Sclerotiniaceae</taxon>
        <taxon>Monilinia</taxon>
    </lineage>
</organism>
<name>A0A5M9JD78_MONFR</name>
<dbReference type="EMBL" id="VICG01000014">
    <property type="protein sequence ID" value="KAA8565175.1"/>
    <property type="molecule type" value="Genomic_DNA"/>
</dbReference>
<reference evidence="1 2" key="1">
    <citation type="submission" date="2019-06" db="EMBL/GenBank/DDBJ databases">
        <title>Genome Sequence of the Brown Rot Fungal Pathogen Monilinia fructicola.</title>
        <authorList>
            <person name="De Miccolis Angelini R.M."/>
            <person name="Landi L."/>
            <person name="Abate D."/>
            <person name="Pollastro S."/>
            <person name="Romanazzi G."/>
            <person name="Faretra F."/>
        </authorList>
    </citation>
    <scope>NUCLEOTIDE SEQUENCE [LARGE SCALE GENOMIC DNA]</scope>
    <source>
        <strain evidence="1 2">Mfrc123</strain>
    </source>
</reference>
<comment type="caution">
    <text evidence="1">The sequence shown here is derived from an EMBL/GenBank/DDBJ whole genome shotgun (WGS) entry which is preliminary data.</text>
</comment>
<evidence type="ECO:0000313" key="1">
    <source>
        <dbReference type="EMBL" id="KAA8565175.1"/>
    </source>
</evidence>
<protein>
    <submittedName>
        <fullName evidence="1">Uncharacterized protein</fullName>
    </submittedName>
</protein>
<gene>
    <name evidence="1" type="ORF">EYC84_010914</name>
</gene>
<proteinExistence type="predicted"/>
<sequence>MVRLVRKGRDYKRGGALYLEDGWSRYNEAKVKIKSKTSKNGLMMNEETWIFIVIYEGADYSVVTRWMDGWMDGWMCSVCVYQSERVE</sequence>
<dbReference type="AlphaFoldDB" id="A0A5M9JD78"/>